<sequence length="280" mass="28901">MADGTASAASAGRRGRSLSAATERPGLCGPALDHTAQKDRGLLALRGSLSRRRRPTRSSLHALLAAVHWTPTPATPSGPEVAQGPQDPSAALAADDTAAGADRRPTTVGTAVDTVVPVPERHDTPKPFPERDSEPARFIHDATPPSSEAEVPGADIDDDVASKTGSRGRRASLDSGCSLDMSCSSDRHDGPDAARLSSAQPQGPPVSPAKKPSGIPRPRTPDAPAAPSKTSAPSDFRVNFRIVPRGEPRGRGTAQQSKPGAASSHGVSRSESCRTARVHG</sequence>
<dbReference type="HOGENOM" id="CLU_994924_0_0_1"/>
<evidence type="ECO:0000313" key="3">
    <source>
        <dbReference type="EnsemblMetazoa" id="ISCW002243-PA"/>
    </source>
</evidence>
<dbReference type="EMBL" id="DS688131">
    <property type="protein sequence ID" value="EEC04492.1"/>
    <property type="molecule type" value="Genomic_DNA"/>
</dbReference>
<proteinExistence type="predicted"/>
<feature type="compositionally biased region" description="Basic and acidic residues" evidence="1">
    <location>
        <begin position="119"/>
        <end position="140"/>
    </location>
</feature>
<evidence type="ECO:0000256" key="1">
    <source>
        <dbReference type="SAM" id="MobiDB-lite"/>
    </source>
</evidence>
<feature type="region of interest" description="Disordered" evidence="1">
    <location>
        <begin position="70"/>
        <end position="280"/>
    </location>
</feature>
<dbReference type="PaxDb" id="6945-B7PD20"/>
<evidence type="ECO:0000313" key="4">
    <source>
        <dbReference type="Proteomes" id="UP000001555"/>
    </source>
</evidence>
<feature type="compositionally biased region" description="Low complexity" evidence="1">
    <location>
        <begin position="90"/>
        <end position="100"/>
    </location>
</feature>
<protein>
    <submittedName>
        <fullName evidence="2 3">Uncharacterized protein</fullName>
    </submittedName>
</protein>
<dbReference type="AlphaFoldDB" id="B7PD20"/>
<reference evidence="2 4" key="1">
    <citation type="submission" date="2008-03" db="EMBL/GenBank/DDBJ databases">
        <title>Annotation of Ixodes scapularis.</title>
        <authorList>
            <consortium name="Ixodes scapularis Genome Project Consortium"/>
            <person name="Caler E."/>
            <person name="Hannick L.I."/>
            <person name="Bidwell S."/>
            <person name="Joardar V."/>
            <person name="Thiagarajan M."/>
            <person name="Amedeo P."/>
            <person name="Galinsky K.J."/>
            <person name="Schobel S."/>
            <person name="Inman J."/>
            <person name="Hostetler J."/>
            <person name="Miller J."/>
            <person name="Hammond M."/>
            <person name="Megy K."/>
            <person name="Lawson D."/>
            <person name="Kodira C."/>
            <person name="Sutton G."/>
            <person name="Meyer J."/>
            <person name="Hill C.A."/>
            <person name="Birren B."/>
            <person name="Nene V."/>
            <person name="Collins F."/>
            <person name="Alarcon-Chaidez F."/>
            <person name="Wikel S."/>
            <person name="Strausberg R."/>
        </authorList>
    </citation>
    <scope>NUCLEOTIDE SEQUENCE [LARGE SCALE GENOMIC DNA]</scope>
    <source>
        <strain evidence="4">Wikel</strain>
        <strain evidence="2">Wikel colony</strain>
    </source>
</reference>
<keyword evidence="4" id="KW-1185">Reference proteome</keyword>
<dbReference type="VEuPathDB" id="VectorBase:ISCI002243"/>
<reference evidence="3" key="2">
    <citation type="submission" date="2020-05" db="UniProtKB">
        <authorList>
            <consortium name="EnsemblMetazoa"/>
        </authorList>
    </citation>
    <scope>IDENTIFICATION</scope>
    <source>
        <strain evidence="3">wikel</strain>
    </source>
</reference>
<feature type="region of interest" description="Disordered" evidence="1">
    <location>
        <begin position="1"/>
        <end position="34"/>
    </location>
</feature>
<dbReference type="Proteomes" id="UP000001555">
    <property type="component" value="Unassembled WGS sequence"/>
</dbReference>
<gene>
    <name evidence="2" type="ORF">IscW_ISCW002243</name>
</gene>
<accession>B7PD20</accession>
<dbReference type="VEuPathDB" id="VectorBase:ISCP_022783"/>
<dbReference type="EMBL" id="ABJB011038935">
    <property type="status" value="NOT_ANNOTATED_CDS"/>
    <property type="molecule type" value="Genomic_DNA"/>
</dbReference>
<dbReference type="OrthoDB" id="6506818at2759"/>
<organism>
    <name type="scientific">Ixodes scapularis</name>
    <name type="common">Black-legged tick</name>
    <name type="synonym">Deer tick</name>
    <dbReference type="NCBI Taxonomy" id="6945"/>
    <lineage>
        <taxon>Eukaryota</taxon>
        <taxon>Metazoa</taxon>
        <taxon>Ecdysozoa</taxon>
        <taxon>Arthropoda</taxon>
        <taxon>Chelicerata</taxon>
        <taxon>Arachnida</taxon>
        <taxon>Acari</taxon>
        <taxon>Parasitiformes</taxon>
        <taxon>Ixodida</taxon>
        <taxon>Ixodoidea</taxon>
        <taxon>Ixodidae</taxon>
        <taxon>Ixodinae</taxon>
        <taxon>Ixodes</taxon>
    </lineage>
</organism>
<dbReference type="EMBL" id="ABJB010121718">
    <property type="status" value="NOT_ANNOTATED_CDS"/>
    <property type="molecule type" value="Genomic_DNA"/>
</dbReference>
<feature type="compositionally biased region" description="Low complexity" evidence="1">
    <location>
        <begin position="222"/>
        <end position="235"/>
    </location>
</feature>
<dbReference type="InParanoid" id="B7PD20"/>
<feature type="compositionally biased region" description="Low complexity" evidence="1">
    <location>
        <begin position="1"/>
        <end position="21"/>
    </location>
</feature>
<dbReference type="EnsemblMetazoa" id="ISCW002243-RA">
    <property type="protein sequence ID" value="ISCW002243-PA"/>
    <property type="gene ID" value="ISCW002243"/>
</dbReference>
<name>B7PD20_IXOSC</name>
<evidence type="ECO:0000313" key="2">
    <source>
        <dbReference type="EMBL" id="EEC04492.1"/>
    </source>
</evidence>
<dbReference type="VEuPathDB" id="VectorBase:ISCW002243"/>